<dbReference type="Gene3D" id="3.10.10.10">
    <property type="entry name" value="HIV Type 1 Reverse Transcriptase, subunit A, domain 1"/>
    <property type="match status" value="1"/>
</dbReference>
<dbReference type="InterPro" id="IPR043502">
    <property type="entry name" value="DNA/RNA_pol_sf"/>
</dbReference>
<dbReference type="PANTHER" id="PTHR32108:SF5">
    <property type="entry name" value="DYNACTIN SUBUNIT 1-LIKE"/>
    <property type="match status" value="1"/>
</dbReference>
<keyword evidence="2" id="KW-0548">Nucleotidyltransferase</keyword>
<name>A0A5B6V0H5_9ROSI</name>
<evidence type="ECO:0000313" key="3">
    <source>
        <dbReference type="Proteomes" id="UP000325315"/>
    </source>
</evidence>
<organism evidence="2 3">
    <name type="scientific">Gossypium australe</name>
    <dbReference type="NCBI Taxonomy" id="47621"/>
    <lineage>
        <taxon>Eukaryota</taxon>
        <taxon>Viridiplantae</taxon>
        <taxon>Streptophyta</taxon>
        <taxon>Embryophyta</taxon>
        <taxon>Tracheophyta</taxon>
        <taxon>Spermatophyta</taxon>
        <taxon>Magnoliopsida</taxon>
        <taxon>eudicotyledons</taxon>
        <taxon>Gunneridae</taxon>
        <taxon>Pentapetalae</taxon>
        <taxon>rosids</taxon>
        <taxon>malvids</taxon>
        <taxon>Malvales</taxon>
        <taxon>Malvaceae</taxon>
        <taxon>Malvoideae</taxon>
        <taxon>Gossypium</taxon>
    </lineage>
</organism>
<keyword evidence="2" id="KW-0808">Transferase</keyword>
<gene>
    <name evidence="2" type="ORF">EPI10_029105</name>
</gene>
<dbReference type="SUPFAM" id="SSF56672">
    <property type="entry name" value="DNA/RNA polymerases"/>
    <property type="match status" value="1"/>
</dbReference>
<keyword evidence="3" id="KW-1185">Reference proteome</keyword>
<dbReference type="InterPro" id="IPR000477">
    <property type="entry name" value="RT_dom"/>
</dbReference>
<dbReference type="OrthoDB" id="1724165at2759"/>
<dbReference type="AlphaFoldDB" id="A0A5B6V0H5"/>
<dbReference type="CDD" id="cd01647">
    <property type="entry name" value="RT_LTR"/>
    <property type="match status" value="1"/>
</dbReference>
<dbReference type="GO" id="GO:0003964">
    <property type="term" value="F:RNA-directed DNA polymerase activity"/>
    <property type="evidence" value="ECO:0007669"/>
    <property type="project" value="UniProtKB-KW"/>
</dbReference>
<dbReference type="Proteomes" id="UP000325315">
    <property type="component" value="Unassembled WGS sequence"/>
</dbReference>
<evidence type="ECO:0000313" key="2">
    <source>
        <dbReference type="EMBL" id="KAA3462638.1"/>
    </source>
</evidence>
<evidence type="ECO:0000259" key="1">
    <source>
        <dbReference type="Pfam" id="PF00078"/>
    </source>
</evidence>
<protein>
    <submittedName>
        <fullName evidence="2">RNA-directed DNA polymerase (Reverse transcriptase), Ribonuclease H-like protein</fullName>
    </submittedName>
</protein>
<dbReference type="Gene3D" id="3.30.70.270">
    <property type="match status" value="1"/>
</dbReference>
<dbReference type="Pfam" id="PF00078">
    <property type="entry name" value="RVT_1"/>
    <property type="match status" value="1"/>
</dbReference>
<comment type="caution">
    <text evidence="2">The sequence shown here is derived from an EMBL/GenBank/DDBJ whole genome shotgun (WGS) entry which is preliminary data.</text>
</comment>
<sequence>MLSLKYESESVRGRELAWLLRKVKALSIRLQARLQKQLANVQQDMMEQIQESQQSMISQLTQLLARWIEKGKSTVVNSGDDNEDPTIPPGFTLVNVQAQPYTYTRRVPVTIRPQQHQVDTSTSVNYPAGLGFNPGDNLTNPIVPDLDDMEEMDRVRIELPKQLEDRCKWLEEKISAIENADYLYGVDAKELSLAFMKLYNHVIDMTPDRIMLQNMEKKQSKSFRQYTQRWREVATQVQPPLLEKETTMLFINTLKAPFINHMLRNSEEMPKKVRSYCEFHVEEGYEIQECTEFRALVQSLMDNKELELFEDVKGLEGEDVWASEEGSTDKVYKVNHLVMIISRPRSNEAGTQVAPIVIIQNPVAFSYKVEHKKEKTAKLESPVNEPVTENEAKEFLKFLKHSEYNCMVNNLSADNFIFFNDDEIPQKGMGSTKALHVSTRCKGYKLPEVLIDNSSSLNILLISILNRLPVYSSHMKRCQNIVRAFDSTERRVMRRIEIPLLIGNNILMPKISKTMRMSLQLTVGKRALPGRGHRKYLQGRVEVPMLMDKQDRFGLGYKPDVRQKKELEKKQERRRARLRETIYPEREMIEKEGSEGMLGNLSINATCEEEIGENLSGIRPYIPRSVLNNWTAEEIPVIFSTNLDMSLDIKDTKSEEIVSLGDKQEKKEVKIGACITAETKRDLIELLQEFKDVFAWSYQDMPGLSTDIVVKKQFDASFLQVVKYSEWVANIVLVPKKDGKVLMYVDYKDLNKASPKDNFPLPHIDTLVDNTTGYSLFSFMDGFFEYNQIKMHLKDMEKTTFVTIWGTFCYKVMPFGLKNAGATYQRAMITLFHYMIHKEIEVYVDDMIVKS</sequence>
<dbReference type="EMBL" id="SMMG02000009">
    <property type="protein sequence ID" value="KAA3462638.1"/>
    <property type="molecule type" value="Genomic_DNA"/>
</dbReference>
<accession>A0A5B6V0H5</accession>
<dbReference type="PANTHER" id="PTHR32108">
    <property type="entry name" value="DNA-DIRECTED RNA POLYMERASE SUBUNIT ALPHA"/>
    <property type="match status" value="1"/>
</dbReference>
<reference evidence="3" key="1">
    <citation type="journal article" date="2019" name="Plant Biotechnol. J.">
        <title>Genome sequencing of the Australian wild diploid species Gossypium australe highlights disease resistance and delayed gland morphogenesis.</title>
        <authorList>
            <person name="Cai Y."/>
            <person name="Cai X."/>
            <person name="Wang Q."/>
            <person name="Wang P."/>
            <person name="Zhang Y."/>
            <person name="Cai C."/>
            <person name="Xu Y."/>
            <person name="Wang K."/>
            <person name="Zhou Z."/>
            <person name="Wang C."/>
            <person name="Geng S."/>
            <person name="Li B."/>
            <person name="Dong Q."/>
            <person name="Hou Y."/>
            <person name="Wang H."/>
            <person name="Ai P."/>
            <person name="Liu Z."/>
            <person name="Yi F."/>
            <person name="Sun M."/>
            <person name="An G."/>
            <person name="Cheng J."/>
            <person name="Zhang Y."/>
            <person name="Shi Q."/>
            <person name="Xie Y."/>
            <person name="Shi X."/>
            <person name="Chang Y."/>
            <person name="Huang F."/>
            <person name="Chen Y."/>
            <person name="Hong S."/>
            <person name="Mi L."/>
            <person name="Sun Q."/>
            <person name="Zhang L."/>
            <person name="Zhou B."/>
            <person name="Peng R."/>
            <person name="Zhang X."/>
            <person name="Liu F."/>
        </authorList>
    </citation>
    <scope>NUCLEOTIDE SEQUENCE [LARGE SCALE GENOMIC DNA]</scope>
    <source>
        <strain evidence="3">cv. PA1801</strain>
    </source>
</reference>
<keyword evidence="2" id="KW-0695">RNA-directed DNA polymerase</keyword>
<feature type="domain" description="Reverse transcriptase" evidence="1">
    <location>
        <begin position="734"/>
        <end position="850"/>
    </location>
</feature>
<dbReference type="InterPro" id="IPR043128">
    <property type="entry name" value="Rev_trsase/Diguanyl_cyclase"/>
</dbReference>
<proteinExistence type="predicted"/>